<dbReference type="Pfam" id="PF13857">
    <property type="entry name" value="Ank_5"/>
    <property type="match status" value="1"/>
</dbReference>
<reference evidence="1 2" key="1">
    <citation type="submission" date="2023-03" db="EMBL/GenBank/DDBJ databases">
        <title>High-quality genome of Scylla paramamosain provides insights in environmental adaptation.</title>
        <authorList>
            <person name="Zhang L."/>
        </authorList>
    </citation>
    <scope>NUCLEOTIDE SEQUENCE [LARGE SCALE GENOMIC DNA]</scope>
    <source>
        <strain evidence="1">LZ_2023a</strain>
        <tissue evidence="1">Muscle</tissue>
    </source>
</reference>
<gene>
    <name evidence="1" type="ORF">O3P69_015659</name>
</gene>
<name>A0AAW0SK32_SCYPA</name>
<evidence type="ECO:0000313" key="2">
    <source>
        <dbReference type="Proteomes" id="UP001487740"/>
    </source>
</evidence>
<dbReference type="EMBL" id="JARAKH010000068">
    <property type="protein sequence ID" value="KAK8375150.1"/>
    <property type="molecule type" value="Genomic_DNA"/>
</dbReference>
<dbReference type="Proteomes" id="UP001487740">
    <property type="component" value="Unassembled WGS sequence"/>
</dbReference>
<keyword evidence="2" id="KW-1185">Reference proteome</keyword>
<dbReference type="Gene3D" id="1.25.40.20">
    <property type="entry name" value="Ankyrin repeat-containing domain"/>
    <property type="match status" value="1"/>
</dbReference>
<organism evidence="1 2">
    <name type="scientific">Scylla paramamosain</name>
    <name type="common">Mud crab</name>
    <dbReference type="NCBI Taxonomy" id="85552"/>
    <lineage>
        <taxon>Eukaryota</taxon>
        <taxon>Metazoa</taxon>
        <taxon>Ecdysozoa</taxon>
        <taxon>Arthropoda</taxon>
        <taxon>Crustacea</taxon>
        <taxon>Multicrustacea</taxon>
        <taxon>Malacostraca</taxon>
        <taxon>Eumalacostraca</taxon>
        <taxon>Eucarida</taxon>
        <taxon>Decapoda</taxon>
        <taxon>Pleocyemata</taxon>
        <taxon>Brachyura</taxon>
        <taxon>Eubrachyura</taxon>
        <taxon>Portunoidea</taxon>
        <taxon>Portunidae</taxon>
        <taxon>Portuninae</taxon>
        <taxon>Scylla</taxon>
    </lineage>
</organism>
<dbReference type="InterPro" id="IPR002110">
    <property type="entry name" value="Ankyrin_rpt"/>
</dbReference>
<sequence length="178" mass="19796">MHLAALGGCAAAVQWLVQRGCDPHVQSKAGLTPLELAVQRGRHEVESWLVKNCSGVVRRKTLRVQQVVRLWPRKLCYLAVLLVQESSHSRVLIHLWRCGALTIPASSSRQREECLGRLLEPPPQLMMLEKGHVWHSFELFRGGPAVEQTGQTLSITVVQGRTATVLEVQHTGVDFATL</sequence>
<protein>
    <submittedName>
        <fullName evidence="1">Uncharacterized protein</fullName>
    </submittedName>
</protein>
<dbReference type="InterPro" id="IPR036770">
    <property type="entry name" value="Ankyrin_rpt-contain_sf"/>
</dbReference>
<dbReference type="AlphaFoldDB" id="A0AAW0SK32"/>
<accession>A0AAW0SK32</accession>
<dbReference type="SUPFAM" id="SSF48403">
    <property type="entry name" value="Ankyrin repeat"/>
    <property type="match status" value="1"/>
</dbReference>
<proteinExistence type="predicted"/>
<comment type="caution">
    <text evidence="1">The sequence shown here is derived from an EMBL/GenBank/DDBJ whole genome shotgun (WGS) entry which is preliminary data.</text>
</comment>
<evidence type="ECO:0000313" key="1">
    <source>
        <dbReference type="EMBL" id="KAK8375150.1"/>
    </source>
</evidence>